<dbReference type="OrthoDB" id="389730at2"/>
<feature type="transmembrane region" description="Helical" evidence="1">
    <location>
        <begin position="58"/>
        <end position="80"/>
    </location>
</feature>
<proteinExistence type="predicted"/>
<dbReference type="PATRIC" id="fig|1276220.3.peg.1128"/>
<name>S5LV88_9MOLU</name>
<sequence>MLIAISMCIIPILMSGFFAYLISWYILKRKIDFVKNIFDQEKFFKFPIILDREKNKIFIPYFIFIILNTLIFIIFCFIFTPSDDGYLQYMLLIGIIYIISIISIIWFIVLSIKKNKNIKFTNSEEEKDFIINQLEIGKTYEDKLEQINLQNSSNTYNMYLNLAQKRYIKRIDKSLTYEKIYELFLKYIRANCWILTQMLSKENIKSNIEINKKLQDIPEIIFKNFWNSVSRVFE</sequence>
<evidence type="ECO:0008006" key="4">
    <source>
        <dbReference type="Google" id="ProtNLM"/>
    </source>
</evidence>
<keyword evidence="2" id="KW-0614">Plasmid</keyword>
<gene>
    <name evidence="2" type="ORF">STAIW_v1c11110</name>
</gene>
<feature type="transmembrane region" description="Helical" evidence="1">
    <location>
        <begin position="86"/>
        <end position="110"/>
    </location>
</feature>
<evidence type="ECO:0000256" key="1">
    <source>
        <dbReference type="SAM" id="Phobius"/>
    </source>
</evidence>
<dbReference type="Proteomes" id="UP000014984">
    <property type="component" value="Plasmid unnamed"/>
</dbReference>
<evidence type="ECO:0000313" key="3">
    <source>
        <dbReference type="Proteomes" id="UP000014984"/>
    </source>
</evidence>
<dbReference type="RefSeq" id="WP_020835469.1">
    <property type="nucleotide sequence ID" value="NC_021832.1"/>
</dbReference>
<keyword evidence="3" id="KW-1185">Reference proteome</keyword>
<dbReference type="AlphaFoldDB" id="S5LV88"/>
<keyword evidence="1" id="KW-0472">Membrane</keyword>
<reference evidence="2 3" key="1">
    <citation type="journal article" date="2013" name="Genome Biol. Evol.">
        <title>Comparison of metabolic capacities and inference of gene content evolution in mosquito-associated Spiroplasma diminutum and S. taiwanense.</title>
        <authorList>
            <person name="Lo W.S."/>
            <person name="Ku C."/>
            <person name="Chen L.L."/>
            <person name="Chang T.H."/>
            <person name="Kuo C.H."/>
        </authorList>
    </citation>
    <scope>NUCLEOTIDE SEQUENCE [LARGE SCALE GENOMIC DNA]</scope>
    <source>
        <strain evidence="2">CT-1</strain>
        <plasmid evidence="3">Plasmid</plasmid>
    </source>
</reference>
<accession>S5LV88</accession>
<geneLocation type="plasmid" evidence="2">
    <name>unnamed</name>
</geneLocation>
<keyword evidence="1" id="KW-1133">Transmembrane helix</keyword>
<dbReference type="HOGENOM" id="CLU_1174826_0_0_14"/>
<protein>
    <recommendedName>
        <fullName evidence="4">Transmembrane protein</fullName>
    </recommendedName>
</protein>
<keyword evidence="1" id="KW-0812">Transmembrane</keyword>
<organism evidence="2 3">
    <name type="scientific">Spiroplasma taiwanense CT-1</name>
    <dbReference type="NCBI Taxonomy" id="1276220"/>
    <lineage>
        <taxon>Bacteria</taxon>
        <taxon>Bacillati</taxon>
        <taxon>Mycoplasmatota</taxon>
        <taxon>Mollicutes</taxon>
        <taxon>Entomoplasmatales</taxon>
        <taxon>Spiroplasmataceae</taxon>
        <taxon>Spiroplasma</taxon>
    </lineage>
</organism>
<dbReference type="EMBL" id="CP005075">
    <property type="protein sequence ID" value="AGR41694.1"/>
    <property type="molecule type" value="Genomic_DNA"/>
</dbReference>
<evidence type="ECO:0000313" key="2">
    <source>
        <dbReference type="EMBL" id="AGR41694.1"/>
    </source>
</evidence>
<feature type="transmembrane region" description="Helical" evidence="1">
    <location>
        <begin position="6"/>
        <end position="27"/>
    </location>
</feature>
<dbReference type="KEGG" id="stai:STAIW_v1c11110"/>